<protein>
    <submittedName>
        <fullName evidence="1">Uncharacterized protein</fullName>
    </submittedName>
</protein>
<dbReference type="Proteomes" id="UP001057452">
    <property type="component" value="Chromosome 8"/>
</dbReference>
<comment type="caution">
    <text evidence="1">The sequence shown here is derived from an EMBL/GenBank/DDBJ whole genome shotgun (WGS) entry which is preliminary data.</text>
</comment>
<proteinExistence type="predicted"/>
<evidence type="ECO:0000313" key="2">
    <source>
        <dbReference type="Proteomes" id="UP001057452"/>
    </source>
</evidence>
<keyword evidence="2" id="KW-1185">Reference proteome</keyword>
<reference evidence="1" key="1">
    <citation type="submission" date="2022-05" db="EMBL/GenBank/DDBJ databases">
        <title>Chromosome-level genome of Chaenocephalus aceratus.</title>
        <authorList>
            <person name="Park H."/>
        </authorList>
    </citation>
    <scope>NUCLEOTIDE SEQUENCE</scope>
    <source>
        <strain evidence="1">KU_202001</strain>
    </source>
</reference>
<sequence length="234" mass="24881">MAIEKMEMGEVGTSLMSLETKPPPARPPNKFERMWSLQGGFSQALVHGLAVAVMVACMAEISGSHFNPPFTLAIYLCGGMELNMVAPYLVSQLVGGVLGAAMAKVMTSRENFFKASGAAFALLQTDSDIGAAVFGEVAMTCLVTMVVLLGAVNTTTRSPMVPFMVGCTVIINILAGGDVSGTCLNPARAFGPAIVHNYWVYHWVYWVGPITGGLIAAVLVRLLLGDRKIRLILK</sequence>
<dbReference type="EMBL" id="CM043792">
    <property type="protein sequence ID" value="KAI4821861.1"/>
    <property type="molecule type" value="Genomic_DNA"/>
</dbReference>
<evidence type="ECO:0000313" key="1">
    <source>
        <dbReference type="EMBL" id="KAI4821861.1"/>
    </source>
</evidence>
<name>A0ACB9X6U0_CHAAC</name>
<gene>
    <name evidence="1" type="ORF">KUCAC02_007439</name>
</gene>
<organism evidence="1 2">
    <name type="scientific">Chaenocephalus aceratus</name>
    <name type="common">Blackfin icefish</name>
    <name type="synonym">Chaenichthys aceratus</name>
    <dbReference type="NCBI Taxonomy" id="36190"/>
    <lineage>
        <taxon>Eukaryota</taxon>
        <taxon>Metazoa</taxon>
        <taxon>Chordata</taxon>
        <taxon>Craniata</taxon>
        <taxon>Vertebrata</taxon>
        <taxon>Euteleostomi</taxon>
        <taxon>Actinopterygii</taxon>
        <taxon>Neopterygii</taxon>
        <taxon>Teleostei</taxon>
        <taxon>Neoteleostei</taxon>
        <taxon>Acanthomorphata</taxon>
        <taxon>Eupercaria</taxon>
        <taxon>Perciformes</taxon>
        <taxon>Notothenioidei</taxon>
        <taxon>Channichthyidae</taxon>
        <taxon>Chaenocephalus</taxon>
    </lineage>
</organism>
<accession>A0ACB9X6U0</accession>